<dbReference type="Proteomes" id="UP000076584">
    <property type="component" value="Unassembled WGS sequence"/>
</dbReference>
<reference evidence="2 3" key="1">
    <citation type="submission" date="2015-06" db="EMBL/GenBank/DDBJ databases">
        <title>Survival trade-offs in plant roots during colonization by closely related pathogenic and mutualistic fungi.</title>
        <authorList>
            <person name="Hacquard S."/>
            <person name="Kracher B."/>
            <person name="Hiruma K."/>
            <person name="Weinman A."/>
            <person name="Muench P."/>
            <person name="Garrido Oter R."/>
            <person name="Ver Loren van Themaat E."/>
            <person name="Dallerey J.-F."/>
            <person name="Damm U."/>
            <person name="Henrissat B."/>
            <person name="Lespinet O."/>
            <person name="Thon M."/>
            <person name="Kemen E."/>
            <person name="McHardy A.C."/>
            <person name="Schulze-Lefert P."/>
            <person name="O'Connell R.J."/>
        </authorList>
    </citation>
    <scope>NUCLEOTIDE SEQUENCE [LARGE SCALE GENOMIC DNA]</scope>
    <source>
        <strain evidence="2 3">MAFF 238704</strain>
    </source>
</reference>
<protein>
    <submittedName>
        <fullName evidence="2">Uncharacterized protein</fullName>
    </submittedName>
</protein>
<organism evidence="2 3">
    <name type="scientific">Colletotrichum incanum</name>
    <name type="common">Soybean anthracnose fungus</name>
    <dbReference type="NCBI Taxonomy" id="1573173"/>
    <lineage>
        <taxon>Eukaryota</taxon>
        <taxon>Fungi</taxon>
        <taxon>Dikarya</taxon>
        <taxon>Ascomycota</taxon>
        <taxon>Pezizomycotina</taxon>
        <taxon>Sordariomycetes</taxon>
        <taxon>Hypocreomycetidae</taxon>
        <taxon>Glomerellales</taxon>
        <taxon>Glomerellaceae</taxon>
        <taxon>Colletotrichum</taxon>
        <taxon>Colletotrichum spaethianum species complex</taxon>
    </lineage>
</organism>
<accession>A0A162NPU1</accession>
<feature type="compositionally biased region" description="Basic and acidic residues" evidence="1">
    <location>
        <begin position="65"/>
        <end position="83"/>
    </location>
</feature>
<feature type="region of interest" description="Disordered" evidence="1">
    <location>
        <begin position="1"/>
        <end position="92"/>
    </location>
</feature>
<evidence type="ECO:0000313" key="3">
    <source>
        <dbReference type="Proteomes" id="UP000076584"/>
    </source>
</evidence>
<dbReference type="EMBL" id="LFIW01000497">
    <property type="protein sequence ID" value="KZL86177.1"/>
    <property type="molecule type" value="Genomic_DNA"/>
</dbReference>
<name>A0A162NPU1_COLIC</name>
<evidence type="ECO:0000313" key="2">
    <source>
        <dbReference type="EMBL" id="KZL86177.1"/>
    </source>
</evidence>
<gene>
    <name evidence="2" type="ORF">CI238_03702</name>
</gene>
<comment type="caution">
    <text evidence="2">The sequence shown here is derived from an EMBL/GenBank/DDBJ whole genome shotgun (WGS) entry which is preliminary data.</text>
</comment>
<proteinExistence type="predicted"/>
<keyword evidence="3" id="KW-1185">Reference proteome</keyword>
<dbReference type="AlphaFoldDB" id="A0A162NPU1"/>
<evidence type="ECO:0000256" key="1">
    <source>
        <dbReference type="SAM" id="MobiDB-lite"/>
    </source>
</evidence>
<sequence>MVAAEGNGACPNQGPPSFAQSQQSLAGPMTFLPPDPASLRTAYQPKPLAGTTSLSPSSHPHAKHRTSDIDDPKPSINDVEIRRPSNVPVPSS</sequence>